<dbReference type="InterPro" id="IPR032567">
    <property type="entry name" value="RTL1-rel"/>
</dbReference>
<protein>
    <submittedName>
        <fullName evidence="2">Uncharacterized protein LOC109727527</fullName>
    </submittedName>
</protein>
<keyword evidence="1" id="KW-1185">Reference proteome</keyword>
<sequence>MAPRQPEMTRSAPSGWVFAAQAEEPVEVEERHVVAEGPERAFVIRKECSACPVQVGNWIMPIRMLMLKRLKDFDVILGMDWLLKYYVSIDCRNKVVTFWEPGQEEFAYQACKSSCFAATVSAMRARKLVNSDCVAYLATVVEMDRVVPALEELSVVREFSDVFPTELPRMPPNQKIEFVIDLIPGTMPISKAPYRMAPAELKELRAQLQVLLDKEFIRPSVSPWGALV</sequence>
<proteinExistence type="predicted"/>
<dbReference type="Proteomes" id="UP000515123">
    <property type="component" value="Linkage group 22"/>
</dbReference>
<dbReference type="Pfam" id="PF08284">
    <property type="entry name" value="RVP_2"/>
    <property type="match status" value="1"/>
</dbReference>
<dbReference type="Gene3D" id="2.40.70.10">
    <property type="entry name" value="Acid Proteases"/>
    <property type="match status" value="1"/>
</dbReference>
<reference evidence="2" key="2">
    <citation type="submission" date="2025-08" db="UniProtKB">
        <authorList>
            <consortium name="RefSeq"/>
        </authorList>
    </citation>
    <scope>IDENTIFICATION</scope>
    <source>
        <tissue evidence="2">Leaf</tissue>
    </source>
</reference>
<dbReference type="InterPro" id="IPR021109">
    <property type="entry name" value="Peptidase_aspartic_dom_sf"/>
</dbReference>
<dbReference type="Gene3D" id="3.10.10.10">
    <property type="entry name" value="HIV Type 1 Reverse Transcriptase, subunit A, domain 1"/>
    <property type="match status" value="1"/>
</dbReference>
<dbReference type="AlphaFoldDB" id="A0A6P5HAW2"/>
<accession>A0A6P5HAW2</accession>
<dbReference type="GeneID" id="109727527"/>
<name>A0A6P5HAW2_ANACO</name>
<dbReference type="PANTHER" id="PTHR15503">
    <property type="entry name" value="LDOC1 RELATED"/>
    <property type="match status" value="1"/>
</dbReference>
<organism evidence="1 2">
    <name type="scientific">Ananas comosus</name>
    <name type="common">Pineapple</name>
    <name type="synonym">Ananas ananas</name>
    <dbReference type="NCBI Taxonomy" id="4615"/>
    <lineage>
        <taxon>Eukaryota</taxon>
        <taxon>Viridiplantae</taxon>
        <taxon>Streptophyta</taxon>
        <taxon>Embryophyta</taxon>
        <taxon>Tracheophyta</taxon>
        <taxon>Spermatophyta</taxon>
        <taxon>Magnoliopsida</taxon>
        <taxon>Liliopsida</taxon>
        <taxon>Poales</taxon>
        <taxon>Bromeliaceae</taxon>
        <taxon>Bromelioideae</taxon>
        <taxon>Ananas</taxon>
    </lineage>
</organism>
<dbReference type="InterPro" id="IPR043502">
    <property type="entry name" value="DNA/RNA_pol_sf"/>
</dbReference>
<dbReference type="PANTHER" id="PTHR15503:SF45">
    <property type="entry name" value="RNA-DIRECTED DNA POLYMERASE HOMOLOG"/>
    <property type="match status" value="1"/>
</dbReference>
<dbReference type="RefSeq" id="XP_020113258.1">
    <property type="nucleotide sequence ID" value="XM_020257669.1"/>
</dbReference>
<gene>
    <name evidence="2" type="primary">LOC109727527</name>
</gene>
<dbReference type="SUPFAM" id="SSF56672">
    <property type="entry name" value="DNA/RNA polymerases"/>
    <property type="match status" value="1"/>
</dbReference>
<dbReference type="OrthoDB" id="786680at2759"/>
<evidence type="ECO:0000313" key="2">
    <source>
        <dbReference type="RefSeq" id="XP_020113258.1"/>
    </source>
</evidence>
<reference evidence="1" key="1">
    <citation type="journal article" date="2015" name="Nat. Genet.">
        <title>The pineapple genome and the evolution of CAM photosynthesis.</title>
        <authorList>
            <person name="Ming R."/>
            <person name="VanBuren R."/>
            <person name="Wai C.M."/>
            <person name="Tang H."/>
            <person name="Schatz M.C."/>
            <person name="Bowers J.E."/>
            <person name="Lyons E."/>
            <person name="Wang M.L."/>
            <person name="Chen J."/>
            <person name="Biggers E."/>
            <person name="Zhang J."/>
            <person name="Huang L."/>
            <person name="Zhang L."/>
            <person name="Miao W."/>
            <person name="Zhang J."/>
            <person name="Ye Z."/>
            <person name="Miao C."/>
            <person name="Lin Z."/>
            <person name="Wang H."/>
            <person name="Zhou H."/>
            <person name="Yim W.C."/>
            <person name="Priest H.D."/>
            <person name="Zheng C."/>
            <person name="Woodhouse M."/>
            <person name="Edger P.P."/>
            <person name="Guyot R."/>
            <person name="Guo H.B."/>
            <person name="Guo H."/>
            <person name="Zheng G."/>
            <person name="Singh R."/>
            <person name="Sharma A."/>
            <person name="Min X."/>
            <person name="Zheng Y."/>
            <person name="Lee H."/>
            <person name="Gurtowski J."/>
            <person name="Sedlazeck F.J."/>
            <person name="Harkess A."/>
            <person name="McKain M.R."/>
            <person name="Liao Z."/>
            <person name="Fang J."/>
            <person name="Liu J."/>
            <person name="Zhang X."/>
            <person name="Zhang Q."/>
            <person name="Hu W."/>
            <person name="Qin Y."/>
            <person name="Wang K."/>
            <person name="Chen L.Y."/>
            <person name="Shirley N."/>
            <person name="Lin Y.R."/>
            <person name="Liu L.Y."/>
            <person name="Hernandez A.G."/>
            <person name="Wright C.L."/>
            <person name="Bulone V."/>
            <person name="Tuskan G.A."/>
            <person name="Heath K."/>
            <person name="Zee F."/>
            <person name="Moore P.H."/>
            <person name="Sunkar R."/>
            <person name="Leebens-Mack J.H."/>
            <person name="Mockler T."/>
            <person name="Bennetzen J.L."/>
            <person name="Freeling M."/>
            <person name="Sankoff D."/>
            <person name="Paterson A.H."/>
            <person name="Zhu X."/>
            <person name="Yang X."/>
            <person name="Smith J.A."/>
            <person name="Cushman J.C."/>
            <person name="Paull R.E."/>
            <person name="Yu Q."/>
        </authorList>
    </citation>
    <scope>NUCLEOTIDE SEQUENCE [LARGE SCALE GENOMIC DNA]</scope>
    <source>
        <strain evidence="1">cv. F153</strain>
    </source>
</reference>
<evidence type="ECO:0000313" key="1">
    <source>
        <dbReference type="Proteomes" id="UP000515123"/>
    </source>
</evidence>